<evidence type="ECO:0000313" key="1">
    <source>
        <dbReference type="EMBL" id="MCL7942072.1"/>
    </source>
</evidence>
<sequence>MDRQEAIRRLVAIQNRQAEYNSWLQELVVDQHMQHVDADEVLCEFLISLGHGDVVEEYRKIEKWYS</sequence>
<comment type="caution">
    <text evidence="1">The sequence shown here is derived from an EMBL/GenBank/DDBJ whole genome shotgun (WGS) entry which is preliminary data.</text>
</comment>
<accession>A0ABT0T5A8</accession>
<name>A0ABT0T5A8_9GAMM</name>
<proteinExistence type="predicted"/>
<dbReference type="RefSeq" id="WP_250063528.1">
    <property type="nucleotide sequence ID" value="NZ_JAMJPK010000010.1"/>
</dbReference>
<reference evidence="1" key="1">
    <citation type="submission" date="2022-05" db="EMBL/GenBank/DDBJ databases">
        <title>Halomonas geminus sp. nov. and Halomonas llamarensis sp. nov. isolated from high-altitude salars of the Atacama Desert.</title>
        <authorList>
            <person name="Hintersatz C."/>
            <person name="Rojas L.A."/>
            <person name="Wei T.-S."/>
            <person name="Kutschke S."/>
            <person name="Lehmann F."/>
            <person name="Jain R."/>
            <person name="Pollmann K."/>
        </authorList>
    </citation>
    <scope>NUCLEOTIDE SEQUENCE</scope>
    <source>
        <strain evidence="1">ATCH28</strain>
    </source>
</reference>
<keyword evidence="2" id="KW-1185">Reference proteome</keyword>
<gene>
    <name evidence="1" type="ORF">M8009_17450</name>
</gene>
<dbReference type="Proteomes" id="UP001165369">
    <property type="component" value="Unassembled WGS sequence"/>
</dbReference>
<protein>
    <submittedName>
        <fullName evidence="1">Uncharacterized protein</fullName>
    </submittedName>
</protein>
<evidence type="ECO:0000313" key="2">
    <source>
        <dbReference type="Proteomes" id="UP001165369"/>
    </source>
</evidence>
<organism evidence="1 2">
    <name type="scientific">Halomonas gemina</name>
    <dbReference type="NCBI Taxonomy" id="2945105"/>
    <lineage>
        <taxon>Bacteria</taxon>
        <taxon>Pseudomonadati</taxon>
        <taxon>Pseudomonadota</taxon>
        <taxon>Gammaproteobacteria</taxon>
        <taxon>Oceanospirillales</taxon>
        <taxon>Halomonadaceae</taxon>
        <taxon>Halomonas</taxon>
    </lineage>
</organism>
<dbReference type="EMBL" id="JAMJPK010000010">
    <property type="protein sequence ID" value="MCL7942072.1"/>
    <property type="molecule type" value="Genomic_DNA"/>
</dbReference>